<keyword evidence="2" id="KW-1185">Reference proteome</keyword>
<proteinExistence type="predicted"/>
<dbReference type="STRING" id="1035195.HMPREF9997_01604"/>
<evidence type="ECO:0000313" key="1">
    <source>
        <dbReference type="EMBL" id="EKX89909.1"/>
    </source>
</evidence>
<organism evidence="1 2">
    <name type="scientific">Corynebacterium durum F0235</name>
    <dbReference type="NCBI Taxonomy" id="1035195"/>
    <lineage>
        <taxon>Bacteria</taxon>
        <taxon>Bacillati</taxon>
        <taxon>Actinomycetota</taxon>
        <taxon>Actinomycetes</taxon>
        <taxon>Mycobacteriales</taxon>
        <taxon>Corynebacteriaceae</taxon>
        <taxon>Corynebacterium</taxon>
    </lineage>
</organism>
<accession>L1MG28</accession>
<evidence type="ECO:0000313" key="2">
    <source>
        <dbReference type="Proteomes" id="UP000010445"/>
    </source>
</evidence>
<dbReference type="HOGENOM" id="CLU_3151754_0_0_11"/>
<reference evidence="1 2" key="1">
    <citation type="submission" date="2012-05" db="EMBL/GenBank/DDBJ databases">
        <authorList>
            <person name="Weinstock G."/>
            <person name="Sodergren E."/>
            <person name="Lobos E.A."/>
            <person name="Fulton L."/>
            <person name="Fulton R."/>
            <person name="Courtney L."/>
            <person name="Fronick C."/>
            <person name="O'Laughlin M."/>
            <person name="Godfrey J."/>
            <person name="Wilson R.M."/>
            <person name="Miner T."/>
            <person name="Farmer C."/>
            <person name="Delehaunty K."/>
            <person name="Cordes M."/>
            <person name="Minx P."/>
            <person name="Tomlinson C."/>
            <person name="Chen J."/>
            <person name="Wollam A."/>
            <person name="Pepin K.H."/>
            <person name="Bhonagiri V."/>
            <person name="Zhang X."/>
            <person name="Suruliraj S."/>
            <person name="Warren W."/>
            <person name="Mitreva M."/>
            <person name="Mardis E.R."/>
            <person name="Wilson R.K."/>
        </authorList>
    </citation>
    <scope>NUCLEOTIDE SEQUENCE [LARGE SCALE GENOMIC DNA]</scope>
    <source>
        <strain evidence="1 2">F0235</strain>
    </source>
</reference>
<dbReference type="EMBL" id="AMEM01000019">
    <property type="protein sequence ID" value="EKX89909.1"/>
    <property type="molecule type" value="Genomic_DNA"/>
</dbReference>
<sequence length="48" mass="5498">MTLVDACSLLVARVRVVVCCEEKCGNCEVRRKNRLFCVKGSHKAWCPW</sequence>
<gene>
    <name evidence="1" type="ORF">HMPREF9997_01604</name>
</gene>
<comment type="caution">
    <text evidence="1">The sequence shown here is derived from an EMBL/GenBank/DDBJ whole genome shotgun (WGS) entry which is preliminary data.</text>
</comment>
<dbReference type="AlphaFoldDB" id="L1MG28"/>
<dbReference type="Proteomes" id="UP000010445">
    <property type="component" value="Unassembled WGS sequence"/>
</dbReference>
<name>L1MG28_9CORY</name>
<protein>
    <submittedName>
        <fullName evidence="1">Uncharacterized protein</fullName>
    </submittedName>
</protein>